<dbReference type="InterPro" id="IPR020806">
    <property type="entry name" value="PKS_PP-bd"/>
</dbReference>
<dbReference type="Gene3D" id="3.30.559.70">
    <property type="entry name" value="Choline/Carnitine o-acyltransferase, domain 2"/>
    <property type="match status" value="1"/>
</dbReference>
<accession>A0A423X359</accession>
<evidence type="ECO:0000313" key="11">
    <source>
        <dbReference type="Proteomes" id="UP000283895"/>
    </source>
</evidence>
<dbReference type="EMBL" id="LKEA01000003">
    <property type="protein sequence ID" value="ROW10238.1"/>
    <property type="molecule type" value="Genomic_DNA"/>
</dbReference>
<dbReference type="InterPro" id="IPR039551">
    <property type="entry name" value="Cho/carn_acyl_trans"/>
</dbReference>
<dbReference type="SUPFAM" id="SSF47336">
    <property type="entry name" value="ACP-like"/>
    <property type="match status" value="1"/>
</dbReference>
<dbReference type="PROSITE" id="PS00440">
    <property type="entry name" value="ACYLTRANSF_C_2"/>
    <property type="match status" value="1"/>
</dbReference>
<dbReference type="SUPFAM" id="SSF52777">
    <property type="entry name" value="CoA-dependent acyltransferases"/>
    <property type="match status" value="2"/>
</dbReference>
<evidence type="ECO:0000313" key="10">
    <source>
        <dbReference type="EMBL" id="ROW10238.1"/>
    </source>
</evidence>
<keyword evidence="2" id="KW-0596">Phosphopantetheine</keyword>
<name>A0A423X359_9PEZI</name>
<proteinExistence type="inferred from homology"/>
<feature type="compositionally biased region" description="Polar residues" evidence="8">
    <location>
        <begin position="103"/>
        <end position="115"/>
    </location>
</feature>
<dbReference type="SMART" id="SM00823">
    <property type="entry name" value="PKS_PP"/>
    <property type="match status" value="1"/>
</dbReference>
<feature type="region of interest" description="Disordered" evidence="8">
    <location>
        <begin position="88"/>
        <end position="135"/>
    </location>
</feature>
<evidence type="ECO:0000256" key="3">
    <source>
        <dbReference type="ARBA" id="ARBA00022553"/>
    </source>
</evidence>
<feature type="compositionally biased region" description="Polar residues" evidence="8">
    <location>
        <begin position="125"/>
        <end position="135"/>
    </location>
</feature>
<keyword evidence="11" id="KW-1185">Reference proteome</keyword>
<dbReference type="Pfam" id="PF00755">
    <property type="entry name" value="Carn_acyltransf"/>
    <property type="match status" value="1"/>
</dbReference>
<dbReference type="InterPro" id="IPR009081">
    <property type="entry name" value="PP-bd_ACP"/>
</dbReference>
<evidence type="ECO:0000259" key="9">
    <source>
        <dbReference type="PROSITE" id="PS50075"/>
    </source>
</evidence>
<dbReference type="Gene3D" id="1.10.1200.10">
    <property type="entry name" value="ACP-like"/>
    <property type="match status" value="1"/>
</dbReference>
<evidence type="ECO:0000256" key="2">
    <source>
        <dbReference type="ARBA" id="ARBA00022450"/>
    </source>
</evidence>
<dbReference type="InterPro" id="IPR000542">
    <property type="entry name" value="Carn_acyl_trans"/>
</dbReference>
<evidence type="ECO:0000256" key="8">
    <source>
        <dbReference type="SAM" id="MobiDB-lite"/>
    </source>
</evidence>
<evidence type="ECO:0000256" key="5">
    <source>
        <dbReference type="ARBA" id="ARBA00023315"/>
    </source>
</evidence>
<protein>
    <recommendedName>
        <fullName evidence="9">Carrier domain-containing protein</fullName>
    </recommendedName>
</protein>
<dbReference type="OrthoDB" id="4777544at2759"/>
<dbReference type="AlphaFoldDB" id="A0A423X359"/>
<keyword evidence="3" id="KW-0597">Phosphoprotein</keyword>
<dbReference type="Proteomes" id="UP000283895">
    <property type="component" value="Unassembled WGS sequence"/>
</dbReference>
<dbReference type="PROSITE" id="PS00012">
    <property type="entry name" value="PHOSPHOPANTETHEINE"/>
    <property type="match status" value="1"/>
</dbReference>
<feature type="active site" description="Proton acceptor" evidence="6">
    <location>
        <position position="421"/>
    </location>
</feature>
<keyword evidence="4 7" id="KW-0808">Transferase</keyword>
<dbReference type="InterPro" id="IPR023213">
    <property type="entry name" value="CAT-like_dom_sf"/>
</dbReference>
<dbReference type="GO" id="GO:0009437">
    <property type="term" value="P:carnitine metabolic process"/>
    <property type="evidence" value="ECO:0007669"/>
    <property type="project" value="TreeGrafter"/>
</dbReference>
<evidence type="ECO:0000256" key="1">
    <source>
        <dbReference type="ARBA" id="ARBA00005232"/>
    </source>
</evidence>
<dbReference type="GO" id="GO:0005739">
    <property type="term" value="C:mitochondrion"/>
    <property type="evidence" value="ECO:0007669"/>
    <property type="project" value="TreeGrafter"/>
</dbReference>
<comment type="caution">
    <text evidence="10">The sequence shown here is derived from an EMBL/GenBank/DDBJ whole genome shotgun (WGS) entry which is preliminary data.</text>
</comment>
<evidence type="ECO:0000256" key="4">
    <source>
        <dbReference type="ARBA" id="ARBA00022679"/>
    </source>
</evidence>
<dbReference type="PROSITE" id="PS50075">
    <property type="entry name" value="CARRIER"/>
    <property type="match status" value="1"/>
</dbReference>
<dbReference type="PANTHER" id="PTHR22589:SF103">
    <property type="entry name" value="CARNITINE O-ACETYL-TRANSFERASE, ISOFORM A-RELATED"/>
    <property type="match status" value="1"/>
</dbReference>
<dbReference type="InterPro" id="IPR042231">
    <property type="entry name" value="Cho/carn_acyl_trans_2"/>
</dbReference>
<gene>
    <name evidence="10" type="ORF">VMCG_02040</name>
</gene>
<dbReference type="PANTHER" id="PTHR22589">
    <property type="entry name" value="CARNITINE O-ACYLTRANSFERASE"/>
    <property type="match status" value="1"/>
</dbReference>
<dbReference type="Gene3D" id="3.30.559.10">
    <property type="entry name" value="Chloramphenicol acetyltransferase-like domain"/>
    <property type="match status" value="1"/>
</dbReference>
<keyword evidence="5 7" id="KW-0012">Acyltransferase</keyword>
<dbReference type="GO" id="GO:0031177">
    <property type="term" value="F:phosphopantetheine binding"/>
    <property type="evidence" value="ECO:0007669"/>
    <property type="project" value="InterPro"/>
</dbReference>
<comment type="similarity">
    <text evidence="1 7">Belongs to the carnitine/choline acetyltransferase family.</text>
</comment>
<evidence type="ECO:0000256" key="6">
    <source>
        <dbReference type="PIRSR" id="PIRSR600542-1"/>
    </source>
</evidence>
<dbReference type="GO" id="GO:0004092">
    <property type="term" value="F:carnitine O-acetyltransferase activity"/>
    <property type="evidence" value="ECO:0007669"/>
    <property type="project" value="TreeGrafter"/>
</dbReference>
<dbReference type="Pfam" id="PF23297">
    <property type="entry name" value="ACP_SdgA_C"/>
    <property type="match status" value="1"/>
</dbReference>
<feature type="domain" description="Carrier" evidence="9">
    <location>
        <begin position="7"/>
        <end position="86"/>
    </location>
</feature>
<dbReference type="GO" id="GO:0005777">
    <property type="term" value="C:peroxisome"/>
    <property type="evidence" value="ECO:0007669"/>
    <property type="project" value="TreeGrafter"/>
</dbReference>
<sequence>MAAGDLEFARDFVASAVASRLEQLISVDINRIDPRKTSILDLGVDSLISIELRNWIGREFEAPLQSSEILVDQTIYALAEKVVSRSKVAPPSMDHESSEDNDTLQTPVTTLSGFTSPALEENSRDQNAPVQLPNLPQQSLHDTLDLFEKSRQAVDSTGEQTVTAAAIREFLNGPGPALQQVLDNMPKAAIAEAYEHHVYLKRREPLQDYSTFSLVHPITAPNHSQIVRATLLTIATVDYARRLAVGDMALDELHGATLDGEYRNWLFCATRRPGSVVDQMERHPWSNFIVVLRRGHVFQITLPDPSEAIKPSAIYATYKAILDASEEPQVAVSSFTADERKSWAHIRRELERLPENVEPLTAIDKCAFIVCLDDEAPTTGGERHMQFLLNGQDGCLSNRWLDKPFQLVVTANGLSAEVYEHTKLDGMDVRSLHHHLTESLSFDVERDIRLDHMGSEAGLAYPVREFGWNVGNNAVQHITQIQLRGSSYGTIDHRIVRRKGLGFEFFRAQRAPPNATAHLSVLLAVYLVDGEVRPAWEIVSLATFSRGRIDWVQTVTPAVRSFIEAAATVTGGALRSSGTREGLRALFDAATVAHTRLMSTAASGRGYVKQMYALLGALGSVSHSVETDVPLLFRTHAWDTTRRGGPGQDLKIGFMASEGKSSDEWDEGGFIMEGDRGIYVHCDVQEHRAKFSVSARSEYAARVCEALGRATDVIHNLLA</sequence>
<organism evidence="10 11">
    <name type="scientific">Cytospora schulzeri</name>
    <dbReference type="NCBI Taxonomy" id="448051"/>
    <lineage>
        <taxon>Eukaryota</taxon>
        <taxon>Fungi</taxon>
        <taxon>Dikarya</taxon>
        <taxon>Ascomycota</taxon>
        <taxon>Pezizomycotina</taxon>
        <taxon>Sordariomycetes</taxon>
        <taxon>Sordariomycetidae</taxon>
        <taxon>Diaporthales</taxon>
        <taxon>Cytosporaceae</taxon>
        <taxon>Cytospora</taxon>
    </lineage>
</organism>
<reference evidence="10 11" key="1">
    <citation type="submission" date="2015-09" db="EMBL/GenBank/DDBJ databases">
        <title>Host preference determinants of Valsa canker pathogens revealed by comparative genomics.</title>
        <authorList>
            <person name="Yin Z."/>
            <person name="Huang L."/>
        </authorList>
    </citation>
    <scope>NUCLEOTIDE SEQUENCE [LARGE SCALE GENOMIC DNA]</scope>
    <source>
        <strain evidence="10 11">03-1</strain>
    </source>
</reference>
<dbReference type="InterPro" id="IPR036736">
    <property type="entry name" value="ACP-like_sf"/>
</dbReference>
<evidence type="ECO:0000256" key="7">
    <source>
        <dbReference type="RuleBase" id="RU003801"/>
    </source>
</evidence>
<dbReference type="STRING" id="356882.A0A423X359"/>
<dbReference type="InterPro" id="IPR006162">
    <property type="entry name" value="Ppantetheine_attach_site"/>
</dbReference>